<feature type="domain" description="PUL" evidence="6">
    <location>
        <begin position="336"/>
        <end position="671"/>
    </location>
</feature>
<dbReference type="PANTHER" id="PTHR12378:SF7">
    <property type="entry name" value="DESUMOYLATING ISOPEPTIDASE 1"/>
    <property type="match status" value="1"/>
</dbReference>
<dbReference type="SMART" id="SM01179">
    <property type="entry name" value="DUF862"/>
    <property type="match status" value="1"/>
</dbReference>
<keyword evidence="3" id="KW-0378">Hydrolase</keyword>
<dbReference type="CDD" id="cd02947">
    <property type="entry name" value="TRX_family"/>
    <property type="match status" value="1"/>
</dbReference>
<comment type="caution">
    <text evidence="8">The sequence shown here is derived from an EMBL/GenBank/DDBJ whole genome shotgun (WGS) entry which is preliminary data.</text>
</comment>
<dbReference type="InterPro" id="IPR013766">
    <property type="entry name" value="Thioredoxin_domain"/>
</dbReference>
<dbReference type="PROSITE" id="PS51396">
    <property type="entry name" value="PUL"/>
    <property type="match status" value="1"/>
</dbReference>
<keyword evidence="2" id="KW-0645">Protease</keyword>
<dbReference type="PROSITE" id="PS00194">
    <property type="entry name" value="THIOREDOXIN_1"/>
    <property type="match status" value="1"/>
</dbReference>
<dbReference type="Proteomes" id="UP001212152">
    <property type="component" value="Unassembled WGS sequence"/>
</dbReference>
<evidence type="ECO:0000313" key="8">
    <source>
        <dbReference type="EMBL" id="KAJ3181176.1"/>
    </source>
</evidence>
<evidence type="ECO:0000259" key="7">
    <source>
        <dbReference type="PROSITE" id="PS51858"/>
    </source>
</evidence>
<dbReference type="InterPro" id="IPR011989">
    <property type="entry name" value="ARM-like"/>
</dbReference>
<dbReference type="PROSITE" id="PS51858">
    <property type="entry name" value="PPPDE"/>
    <property type="match status" value="1"/>
</dbReference>
<proteinExistence type="inferred from homology"/>
<comment type="similarity">
    <text evidence="1">Belongs to the DeSI family.</text>
</comment>
<keyword evidence="9" id="KW-1185">Reference proteome</keyword>
<evidence type="ECO:0000256" key="2">
    <source>
        <dbReference type="ARBA" id="ARBA00022670"/>
    </source>
</evidence>
<evidence type="ECO:0000256" key="3">
    <source>
        <dbReference type="ARBA" id="ARBA00022801"/>
    </source>
</evidence>
<dbReference type="EMBL" id="JADGJQ010000013">
    <property type="protein sequence ID" value="KAJ3181176.1"/>
    <property type="molecule type" value="Genomic_DNA"/>
</dbReference>
<feature type="domain" description="PPPDE" evidence="7">
    <location>
        <begin position="3"/>
        <end position="143"/>
    </location>
</feature>
<dbReference type="InterPro" id="IPR017937">
    <property type="entry name" value="Thioredoxin_CS"/>
</dbReference>
<dbReference type="PANTHER" id="PTHR12378">
    <property type="entry name" value="DESUMOYLATING ISOPEPTIDASE"/>
    <property type="match status" value="1"/>
</dbReference>
<dbReference type="Gene3D" id="3.90.1720.30">
    <property type="entry name" value="PPPDE domains"/>
    <property type="match status" value="1"/>
</dbReference>
<evidence type="ECO:0000313" key="9">
    <source>
        <dbReference type="Proteomes" id="UP001212152"/>
    </source>
</evidence>
<dbReference type="PROSITE" id="PS51352">
    <property type="entry name" value="THIOREDOXIN_2"/>
    <property type="match status" value="1"/>
</dbReference>
<feature type="compositionally biased region" description="Low complexity" evidence="4">
    <location>
        <begin position="523"/>
        <end position="533"/>
    </location>
</feature>
<dbReference type="InterPro" id="IPR008580">
    <property type="entry name" value="PPPDE_dom"/>
</dbReference>
<dbReference type="Gene3D" id="3.40.30.10">
    <property type="entry name" value="Glutaredoxin"/>
    <property type="match status" value="1"/>
</dbReference>
<feature type="region of interest" description="Disordered" evidence="4">
    <location>
        <begin position="507"/>
        <end position="533"/>
    </location>
</feature>
<evidence type="ECO:0000256" key="4">
    <source>
        <dbReference type="SAM" id="MobiDB-lite"/>
    </source>
</evidence>
<gene>
    <name evidence="8" type="ORF">HDU87_001305</name>
</gene>
<protein>
    <submittedName>
        <fullName evidence="8">Uncharacterized protein</fullName>
    </submittedName>
</protein>
<dbReference type="GO" id="GO:0070646">
    <property type="term" value="P:protein modification by small protein removal"/>
    <property type="evidence" value="ECO:0007669"/>
    <property type="project" value="TreeGrafter"/>
</dbReference>
<dbReference type="Pfam" id="PF00085">
    <property type="entry name" value="Thioredoxin"/>
    <property type="match status" value="1"/>
</dbReference>
<sequence>MSSSVQLYVYDLSQGMARIMSRQLTGRHFEAIYHTAVVVYGTEYYFGQGIMESRPGQTHHGVPLEVIPMGQTEIPREMFLEYLQELKQVWTADKYHLLDNNCNTFSNELCNFLVGKDIPPHITGLPAEFLNTPFGQSLRPMLEGMFGPSQLARSATAAASAATRTTPGLSSAMASLVGNVAAAAQSGPAATTALQTATNLAQFNSILASHRCVVVDFTSQTCPPCRIISPEFERLVAHLNSSSGFHQVGMGEAARSDANKIVGVKVEVGSVGGGARDIAAAYQITATPTFAFFLDGKKTAQFSGADRHELKTQMDLLLWTAYPPHPHAKIAVPTLDSMSTNPILFTRSSSIDAIFAKLQPATADAPAETQRAIGKLQTALKRRFESDDGAATTKAAASTTTPAALDVGDAELKAMDWMLVNVSVDNVFPALDILRMMVLDTRVRRTYVARTTGVTIISLLSKYGAGESDRKHVLPKAVRLMVLRLACNFFADAASTRYLLSLTMTTKSNNSNSDSTPPPPPTSTTTTTAAATATPHRTITTALLIDALLADDAAVRKEAAALAFNIAAEEARSRRSAAGVSAGDEDVGIHEEWLSELVAALGNALVHEEEDEIEKPKMTALAHFVRFATEPVLQLAAALAIPDAVDAKRAAREESSSSKKLKTQDGAAAAKKRRETIVKLCNELTALLRID</sequence>
<dbReference type="AlphaFoldDB" id="A0AAD5XRZ2"/>
<name>A0AAD5XRZ2_9FUNG</name>
<organism evidence="8 9">
    <name type="scientific">Geranomyces variabilis</name>
    <dbReference type="NCBI Taxonomy" id="109894"/>
    <lineage>
        <taxon>Eukaryota</taxon>
        <taxon>Fungi</taxon>
        <taxon>Fungi incertae sedis</taxon>
        <taxon>Chytridiomycota</taxon>
        <taxon>Chytridiomycota incertae sedis</taxon>
        <taxon>Chytridiomycetes</taxon>
        <taxon>Spizellomycetales</taxon>
        <taxon>Powellomycetaceae</taxon>
        <taxon>Geranomyces</taxon>
    </lineage>
</organism>
<dbReference type="InterPro" id="IPR036249">
    <property type="entry name" value="Thioredoxin-like_sf"/>
</dbReference>
<dbReference type="Gene3D" id="1.25.10.10">
    <property type="entry name" value="Leucine-rich Repeat Variant"/>
    <property type="match status" value="1"/>
</dbReference>
<dbReference type="GO" id="GO:0008233">
    <property type="term" value="F:peptidase activity"/>
    <property type="evidence" value="ECO:0007669"/>
    <property type="project" value="UniProtKB-KW"/>
</dbReference>
<dbReference type="Pfam" id="PF08324">
    <property type="entry name" value="PUL"/>
    <property type="match status" value="1"/>
</dbReference>
<reference evidence="8" key="1">
    <citation type="submission" date="2020-05" db="EMBL/GenBank/DDBJ databases">
        <title>Phylogenomic resolution of chytrid fungi.</title>
        <authorList>
            <person name="Stajich J.E."/>
            <person name="Amses K."/>
            <person name="Simmons R."/>
            <person name="Seto K."/>
            <person name="Myers J."/>
            <person name="Bonds A."/>
            <person name="Quandt C.A."/>
            <person name="Barry K."/>
            <person name="Liu P."/>
            <person name="Grigoriev I."/>
            <person name="Longcore J.E."/>
            <person name="James T.Y."/>
        </authorList>
    </citation>
    <scope>NUCLEOTIDE SEQUENCE</scope>
    <source>
        <strain evidence="8">JEL0379</strain>
    </source>
</reference>
<accession>A0AAD5XRZ2</accession>
<evidence type="ECO:0000259" key="6">
    <source>
        <dbReference type="PROSITE" id="PS51396"/>
    </source>
</evidence>
<evidence type="ECO:0000256" key="1">
    <source>
        <dbReference type="ARBA" id="ARBA00008140"/>
    </source>
</evidence>
<dbReference type="Pfam" id="PF05903">
    <property type="entry name" value="Peptidase_C97"/>
    <property type="match status" value="1"/>
</dbReference>
<dbReference type="InterPro" id="IPR013535">
    <property type="entry name" value="PUL_dom"/>
</dbReference>
<dbReference type="GO" id="GO:0006508">
    <property type="term" value="P:proteolysis"/>
    <property type="evidence" value="ECO:0007669"/>
    <property type="project" value="UniProtKB-KW"/>
</dbReference>
<dbReference type="SUPFAM" id="SSF52833">
    <property type="entry name" value="Thioredoxin-like"/>
    <property type="match status" value="1"/>
</dbReference>
<evidence type="ECO:0000259" key="5">
    <source>
        <dbReference type="PROSITE" id="PS51352"/>
    </source>
</evidence>
<dbReference type="InterPro" id="IPR042266">
    <property type="entry name" value="PPPDE_sf"/>
</dbReference>
<feature type="domain" description="Thioredoxin" evidence="5">
    <location>
        <begin position="175"/>
        <end position="319"/>
    </location>
</feature>